<dbReference type="STRING" id="118168.MC7420_4094"/>
<dbReference type="InterPro" id="IPR046641">
    <property type="entry name" value="DUF6753"/>
</dbReference>
<proteinExistence type="predicted"/>
<dbReference type="Pfam" id="PF20538">
    <property type="entry name" value="DUF6753"/>
    <property type="match status" value="1"/>
</dbReference>
<keyword evidence="2" id="KW-1185">Reference proteome</keyword>
<protein>
    <submittedName>
        <fullName evidence="1">Uncharacterized protein</fullName>
    </submittedName>
</protein>
<reference evidence="1 2" key="1">
    <citation type="submission" date="2008-07" db="EMBL/GenBank/DDBJ databases">
        <authorList>
            <person name="Tandeau de Marsac N."/>
            <person name="Ferriera S."/>
            <person name="Johnson J."/>
            <person name="Kravitz S."/>
            <person name="Beeson K."/>
            <person name="Sutton G."/>
            <person name="Rogers Y.-H."/>
            <person name="Friedman R."/>
            <person name="Frazier M."/>
            <person name="Venter J.C."/>
        </authorList>
    </citation>
    <scope>NUCLEOTIDE SEQUENCE [LARGE SCALE GENOMIC DNA]</scope>
    <source>
        <strain evidence="1 2">PCC 7420</strain>
    </source>
</reference>
<sequence>MVARSELAEEFFEEGEGSHQSKTLLDQLIEGQSEEFKRKVFELVARTGYTNYSDPLFVILLATGSLQVLLNEKPAELDTMFKRWAAKVVGALELCEGQIVRRQEAAISEAAASLIRQAHRQELTSFWQRIVPGSVAAAVVLAVGFVGGMTVPSFLKGGYVAGERLTADDAALLRWAKSQEGRQARDLYEWNQDYLPVCQQDVKNLGVTLSLGGRKVSSGFCALWVEPVSKRKFES</sequence>
<organism evidence="1 2">
    <name type="scientific">Coleofasciculus chthonoplastes PCC 7420</name>
    <dbReference type="NCBI Taxonomy" id="118168"/>
    <lineage>
        <taxon>Bacteria</taxon>
        <taxon>Bacillati</taxon>
        <taxon>Cyanobacteriota</taxon>
        <taxon>Cyanophyceae</taxon>
        <taxon>Coleofasciculales</taxon>
        <taxon>Coleofasciculaceae</taxon>
        <taxon>Coleofasciculus</taxon>
    </lineage>
</organism>
<name>B4VUZ9_9CYAN</name>
<evidence type="ECO:0000313" key="1">
    <source>
        <dbReference type="EMBL" id="EDX74109.1"/>
    </source>
</evidence>
<dbReference type="AlphaFoldDB" id="B4VUZ9"/>
<accession>B4VUZ9</accession>
<dbReference type="HOGENOM" id="CLU_077634_0_0_3"/>
<dbReference type="Proteomes" id="UP000003835">
    <property type="component" value="Unassembled WGS sequence"/>
</dbReference>
<dbReference type="EMBL" id="DS989854">
    <property type="protein sequence ID" value="EDX74109.1"/>
    <property type="molecule type" value="Genomic_DNA"/>
</dbReference>
<evidence type="ECO:0000313" key="2">
    <source>
        <dbReference type="Proteomes" id="UP000003835"/>
    </source>
</evidence>
<gene>
    <name evidence="1" type="ORF">MC7420_4094</name>
</gene>
<dbReference type="eggNOG" id="ENOG5032WEN">
    <property type="taxonomic scope" value="Bacteria"/>
</dbReference>